<organism evidence="1 2">
    <name type="scientific">Hebeloma cylindrosporum</name>
    <dbReference type="NCBI Taxonomy" id="76867"/>
    <lineage>
        <taxon>Eukaryota</taxon>
        <taxon>Fungi</taxon>
        <taxon>Dikarya</taxon>
        <taxon>Basidiomycota</taxon>
        <taxon>Agaricomycotina</taxon>
        <taxon>Agaricomycetes</taxon>
        <taxon>Agaricomycetidae</taxon>
        <taxon>Agaricales</taxon>
        <taxon>Agaricineae</taxon>
        <taxon>Hymenogastraceae</taxon>
        <taxon>Hebeloma</taxon>
    </lineage>
</organism>
<dbReference type="HOGENOM" id="CLU_119163_0_1_1"/>
<reference evidence="2" key="2">
    <citation type="submission" date="2015-01" db="EMBL/GenBank/DDBJ databases">
        <title>Evolutionary Origins and Diversification of the Mycorrhizal Mutualists.</title>
        <authorList>
            <consortium name="DOE Joint Genome Institute"/>
            <consortium name="Mycorrhizal Genomics Consortium"/>
            <person name="Kohler A."/>
            <person name="Kuo A."/>
            <person name="Nagy L.G."/>
            <person name="Floudas D."/>
            <person name="Copeland A."/>
            <person name="Barry K.W."/>
            <person name="Cichocki N."/>
            <person name="Veneault-Fourrey C."/>
            <person name="LaButti K."/>
            <person name="Lindquist E.A."/>
            <person name="Lipzen A."/>
            <person name="Lundell T."/>
            <person name="Morin E."/>
            <person name="Murat C."/>
            <person name="Riley R."/>
            <person name="Ohm R."/>
            <person name="Sun H."/>
            <person name="Tunlid A."/>
            <person name="Henrissat B."/>
            <person name="Grigoriev I.V."/>
            <person name="Hibbett D.S."/>
            <person name="Martin F."/>
        </authorList>
    </citation>
    <scope>NUCLEOTIDE SEQUENCE [LARGE SCALE GENOMIC DNA]</scope>
    <source>
        <strain evidence="2">h7</strain>
    </source>
</reference>
<protein>
    <submittedName>
        <fullName evidence="1">Uncharacterized protein</fullName>
    </submittedName>
</protein>
<dbReference type="Proteomes" id="UP000053424">
    <property type="component" value="Unassembled WGS sequence"/>
</dbReference>
<feature type="non-terminal residue" evidence="1">
    <location>
        <position position="1"/>
    </location>
</feature>
<dbReference type="AlphaFoldDB" id="A0A0C3BF70"/>
<keyword evidence="2" id="KW-1185">Reference proteome</keyword>
<dbReference type="STRING" id="686832.A0A0C3BF70"/>
<evidence type="ECO:0000313" key="1">
    <source>
        <dbReference type="EMBL" id="KIM35430.1"/>
    </source>
</evidence>
<reference evidence="1 2" key="1">
    <citation type="submission" date="2014-04" db="EMBL/GenBank/DDBJ databases">
        <authorList>
            <consortium name="DOE Joint Genome Institute"/>
            <person name="Kuo A."/>
            <person name="Gay G."/>
            <person name="Dore J."/>
            <person name="Kohler A."/>
            <person name="Nagy L.G."/>
            <person name="Floudas D."/>
            <person name="Copeland A."/>
            <person name="Barry K.W."/>
            <person name="Cichocki N."/>
            <person name="Veneault-Fourrey C."/>
            <person name="LaButti K."/>
            <person name="Lindquist E.A."/>
            <person name="Lipzen A."/>
            <person name="Lundell T."/>
            <person name="Morin E."/>
            <person name="Murat C."/>
            <person name="Sun H."/>
            <person name="Tunlid A."/>
            <person name="Henrissat B."/>
            <person name="Grigoriev I.V."/>
            <person name="Hibbett D.S."/>
            <person name="Martin F."/>
            <person name="Nordberg H.P."/>
            <person name="Cantor M.N."/>
            <person name="Hua S.X."/>
        </authorList>
    </citation>
    <scope>NUCLEOTIDE SEQUENCE [LARGE SCALE GENOMIC DNA]</scope>
    <source>
        <strain evidence="2">h7</strain>
    </source>
</reference>
<accession>A0A0C3BF70</accession>
<gene>
    <name evidence="1" type="ORF">M413DRAFT_42176</name>
</gene>
<evidence type="ECO:0000313" key="2">
    <source>
        <dbReference type="Proteomes" id="UP000053424"/>
    </source>
</evidence>
<dbReference type="OrthoDB" id="3363652at2759"/>
<name>A0A0C3BF70_HEBCY</name>
<feature type="non-terminal residue" evidence="1">
    <location>
        <position position="125"/>
    </location>
</feature>
<dbReference type="EMBL" id="KN831821">
    <property type="protein sequence ID" value="KIM35430.1"/>
    <property type="molecule type" value="Genomic_DNA"/>
</dbReference>
<sequence length="125" mass="14139">DTNLFTRMTEPHKPERVKEILRLVTIGTDLSEDQSTKVRELIASFADIFALSVHEVRQVKDVVHRLDIQPDAVFSTKVHQKPLTPPQRQYLYTSIDTMLEAGIIDACKPEEVKCVSATTLAQKAH</sequence>
<proteinExistence type="predicted"/>